<proteinExistence type="predicted"/>
<sequence>MKFFVTNPNNDFAETPVQEEGRIIHHLHLAKGKEVPEHSADALVTVVCLSGNVSFSAGEHTVRLVAGSFLTMEPNESHSLVGEEDSHLLVIKQLKY</sequence>
<dbReference type="GO" id="GO:0003677">
    <property type="term" value="F:DNA binding"/>
    <property type="evidence" value="ECO:0007669"/>
    <property type="project" value="UniProtKB-KW"/>
</dbReference>
<dbReference type="AlphaFoldDB" id="A0A0B7GKS4"/>
<gene>
    <name evidence="3" type="ORF">SSV_1140</name>
</gene>
<name>A0A0B7GKS4_STRSA</name>
<dbReference type="InterPro" id="IPR011051">
    <property type="entry name" value="RmlC_Cupin_sf"/>
</dbReference>
<dbReference type="GO" id="GO:0006355">
    <property type="term" value="P:regulation of DNA-templated transcription"/>
    <property type="evidence" value="ECO:0007669"/>
    <property type="project" value="InterPro"/>
</dbReference>
<dbReference type="RefSeq" id="WP_072074048.1">
    <property type="nucleotide sequence ID" value="NZ_CDMW01000001.1"/>
</dbReference>
<dbReference type="InterPro" id="IPR003313">
    <property type="entry name" value="AraC-bd"/>
</dbReference>
<dbReference type="EMBL" id="CDMW01000001">
    <property type="protein sequence ID" value="CEL90437.1"/>
    <property type="molecule type" value="Genomic_DNA"/>
</dbReference>
<accession>A0A0B7GKS4</accession>
<dbReference type="InterPro" id="IPR014710">
    <property type="entry name" value="RmlC-like_jellyroll"/>
</dbReference>
<feature type="domain" description="AraC-type arabinose-binding/dimerisation" evidence="2">
    <location>
        <begin position="33"/>
        <end position="84"/>
    </location>
</feature>
<dbReference type="Pfam" id="PF02311">
    <property type="entry name" value="AraC_binding"/>
    <property type="match status" value="1"/>
</dbReference>
<evidence type="ECO:0000313" key="4">
    <source>
        <dbReference type="Proteomes" id="UP000183504"/>
    </source>
</evidence>
<organism evidence="3 4">
    <name type="scientific">Streptococcus sanguinis</name>
    <dbReference type="NCBI Taxonomy" id="1305"/>
    <lineage>
        <taxon>Bacteria</taxon>
        <taxon>Bacillati</taxon>
        <taxon>Bacillota</taxon>
        <taxon>Bacilli</taxon>
        <taxon>Lactobacillales</taxon>
        <taxon>Streptococcaceae</taxon>
        <taxon>Streptococcus</taxon>
    </lineage>
</organism>
<keyword evidence="1" id="KW-0238">DNA-binding</keyword>
<dbReference type="Gene3D" id="2.60.120.10">
    <property type="entry name" value="Jelly Rolls"/>
    <property type="match status" value="1"/>
</dbReference>
<evidence type="ECO:0000313" key="3">
    <source>
        <dbReference type="EMBL" id="CEL90437.1"/>
    </source>
</evidence>
<evidence type="ECO:0000256" key="1">
    <source>
        <dbReference type="ARBA" id="ARBA00023125"/>
    </source>
</evidence>
<protein>
    <recommendedName>
        <fullName evidence="2">AraC-type arabinose-binding/dimerisation domain-containing protein</fullName>
    </recommendedName>
</protein>
<dbReference type="SUPFAM" id="SSF51182">
    <property type="entry name" value="RmlC-like cupins"/>
    <property type="match status" value="1"/>
</dbReference>
<reference evidence="3 4" key="1">
    <citation type="submission" date="2015-01" db="EMBL/GenBank/DDBJ databases">
        <authorList>
            <person name="Pelicic Vladimir"/>
        </authorList>
    </citation>
    <scope>NUCLEOTIDE SEQUENCE [LARGE SCALE GENOMIC DNA]</scope>
    <source>
        <strain evidence="3 4">2908</strain>
    </source>
</reference>
<evidence type="ECO:0000259" key="2">
    <source>
        <dbReference type="Pfam" id="PF02311"/>
    </source>
</evidence>
<dbReference type="Proteomes" id="UP000183504">
    <property type="component" value="Unassembled WGS sequence"/>
</dbReference>